<proteinExistence type="predicted"/>
<gene>
    <name evidence="2" type="ORF">Baya_1428</name>
</gene>
<sequence>MTSNSNSATKKIRSEYMKKFREPRWETFTKCYQDSVKYRLSRRLMEHTHRPLFGNGWDSGTDSSGRSSPKVKEGTESSNPQPSSSESAHTRHTDPAVHEHNSHPLENGLQRVTANGPSELTLRQRYRAARSEPSFPRRDLSTDESTDSMLRKPSRAKSQPPVSVVERTSNRDNRRSNIRYDWAEKSLEAREKRRFNMKGSASAGEIHQTDAGVQTRRESEKRGKVSDRRRTRSADLEKLRRSELSAADDRWITEYMRCFSARLRHVVDHSPRLYQVVVYCRPMAVIGFK</sequence>
<comment type="caution">
    <text evidence="2">The sequence shown here is derived from an EMBL/GenBank/DDBJ whole genome shotgun (WGS) entry which is preliminary data.</text>
</comment>
<feature type="compositionally biased region" description="Low complexity" evidence="1">
    <location>
        <begin position="76"/>
        <end position="87"/>
    </location>
</feature>
<feature type="compositionally biased region" description="Polar residues" evidence="1">
    <location>
        <begin position="58"/>
        <end position="67"/>
    </location>
</feature>
<feature type="region of interest" description="Disordered" evidence="1">
    <location>
        <begin position="126"/>
        <end position="172"/>
    </location>
</feature>
<dbReference type="GO" id="GO:0005819">
    <property type="term" value="C:spindle"/>
    <property type="evidence" value="ECO:0007669"/>
    <property type="project" value="TreeGrafter"/>
</dbReference>
<dbReference type="GO" id="GO:0036064">
    <property type="term" value="C:ciliary basal body"/>
    <property type="evidence" value="ECO:0007669"/>
    <property type="project" value="TreeGrafter"/>
</dbReference>
<feature type="compositionally biased region" description="Basic and acidic residues" evidence="1">
    <location>
        <begin position="215"/>
        <end position="239"/>
    </location>
</feature>
<dbReference type="InterPro" id="IPR029774">
    <property type="entry name" value="CSAP"/>
</dbReference>
<dbReference type="AlphaFoldDB" id="A0A556TL26"/>
<reference evidence="2 3" key="1">
    <citation type="journal article" date="2019" name="Genome Biol. Evol.">
        <title>Whole-Genome Sequencing of the Giant Devil Catfish, Bagarius yarrelli.</title>
        <authorList>
            <person name="Jiang W."/>
            <person name="Lv Y."/>
            <person name="Cheng L."/>
            <person name="Yang K."/>
            <person name="Chao B."/>
            <person name="Wang X."/>
            <person name="Li Y."/>
            <person name="Pan X."/>
            <person name="You X."/>
            <person name="Zhang Y."/>
            <person name="Yang J."/>
            <person name="Li J."/>
            <person name="Zhang X."/>
            <person name="Liu S."/>
            <person name="Sun C."/>
            <person name="Yang J."/>
            <person name="Shi Q."/>
        </authorList>
    </citation>
    <scope>NUCLEOTIDE SEQUENCE [LARGE SCALE GENOMIC DNA]</scope>
    <source>
        <strain evidence="2">JWS20170419001</strain>
        <tissue evidence="2">Muscle</tissue>
    </source>
</reference>
<dbReference type="GO" id="GO:1901673">
    <property type="term" value="P:regulation of mitotic spindle assembly"/>
    <property type="evidence" value="ECO:0007669"/>
    <property type="project" value="TreeGrafter"/>
</dbReference>
<evidence type="ECO:0000313" key="3">
    <source>
        <dbReference type="Proteomes" id="UP000319801"/>
    </source>
</evidence>
<feature type="region of interest" description="Disordered" evidence="1">
    <location>
        <begin position="196"/>
        <end position="239"/>
    </location>
</feature>
<evidence type="ECO:0000256" key="1">
    <source>
        <dbReference type="SAM" id="MobiDB-lite"/>
    </source>
</evidence>
<organism evidence="2 3">
    <name type="scientific">Bagarius yarrelli</name>
    <name type="common">Goonch</name>
    <name type="synonym">Bagrus yarrelli</name>
    <dbReference type="NCBI Taxonomy" id="175774"/>
    <lineage>
        <taxon>Eukaryota</taxon>
        <taxon>Metazoa</taxon>
        <taxon>Chordata</taxon>
        <taxon>Craniata</taxon>
        <taxon>Vertebrata</taxon>
        <taxon>Euteleostomi</taxon>
        <taxon>Actinopterygii</taxon>
        <taxon>Neopterygii</taxon>
        <taxon>Teleostei</taxon>
        <taxon>Ostariophysi</taxon>
        <taxon>Siluriformes</taxon>
        <taxon>Sisoridae</taxon>
        <taxon>Sisorinae</taxon>
        <taxon>Bagarius</taxon>
    </lineage>
</organism>
<dbReference type="PANTHER" id="PTHR31022">
    <property type="entry name" value="CENTRIOLE, CILIA AND SPINDLE-ASSOCIATED PROTEIN"/>
    <property type="match status" value="1"/>
</dbReference>
<dbReference type="PANTHER" id="PTHR31022:SF6">
    <property type="entry name" value="CENTRIOLE, CILIA AND SPINDLE-ASSOCIATED PROTEIN"/>
    <property type="match status" value="1"/>
</dbReference>
<feature type="compositionally biased region" description="Basic and acidic residues" evidence="1">
    <location>
        <begin position="88"/>
        <end position="103"/>
    </location>
</feature>
<feature type="region of interest" description="Disordered" evidence="1">
    <location>
        <begin position="48"/>
        <end position="111"/>
    </location>
</feature>
<dbReference type="Pfam" id="PF15748">
    <property type="entry name" value="CCSAP"/>
    <property type="match status" value="1"/>
</dbReference>
<keyword evidence="3" id="KW-1185">Reference proteome</keyword>
<accession>A0A556TL26</accession>
<evidence type="ECO:0000313" key="2">
    <source>
        <dbReference type="EMBL" id="TSK18048.1"/>
    </source>
</evidence>
<name>A0A556TL26_BAGYA</name>
<dbReference type="OrthoDB" id="6616361at2759"/>
<dbReference type="GO" id="GO:0008017">
    <property type="term" value="F:microtubule binding"/>
    <property type="evidence" value="ECO:0007669"/>
    <property type="project" value="TreeGrafter"/>
</dbReference>
<dbReference type="EMBL" id="VCAZ01000004">
    <property type="protein sequence ID" value="TSK18048.1"/>
    <property type="molecule type" value="Genomic_DNA"/>
</dbReference>
<dbReference type="GO" id="GO:0035869">
    <property type="term" value="C:ciliary transition zone"/>
    <property type="evidence" value="ECO:0007669"/>
    <property type="project" value="TreeGrafter"/>
</dbReference>
<dbReference type="GO" id="GO:0005814">
    <property type="term" value="C:centriole"/>
    <property type="evidence" value="ECO:0007669"/>
    <property type="project" value="TreeGrafter"/>
</dbReference>
<dbReference type="Proteomes" id="UP000319801">
    <property type="component" value="Unassembled WGS sequence"/>
</dbReference>
<protein>
    <submittedName>
        <fullName evidence="2">Centriole, cilia and spindle-associated protein</fullName>
    </submittedName>
</protein>